<proteinExistence type="predicted"/>
<name>A0AAU9JT58_9CILI</name>
<keyword evidence="7 9" id="KW-0472">Membrane</keyword>
<evidence type="ECO:0000256" key="6">
    <source>
        <dbReference type="ARBA" id="ARBA00022989"/>
    </source>
</evidence>
<dbReference type="AlphaFoldDB" id="A0AAU9JT58"/>
<evidence type="ECO:0000256" key="4">
    <source>
        <dbReference type="ARBA" id="ARBA00022771"/>
    </source>
</evidence>
<evidence type="ECO:0000256" key="3">
    <source>
        <dbReference type="ARBA" id="ARBA00022723"/>
    </source>
</evidence>
<keyword evidence="3" id="KW-0479">Metal-binding</keyword>
<dbReference type="InterPro" id="IPR013083">
    <property type="entry name" value="Znf_RING/FYVE/PHD"/>
</dbReference>
<evidence type="ECO:0000313" key="11">
    <source>
        <dbReference type="EMBL" id="CAG9328735.1"/>
    </source>
</evidence>
<dbReference type="PROSITE" id="PS50089">
    <property type="entry name" value="ZF_RING_2"/>
    <property type="match status" value="1"/>
</dbReference>
<dbReference type="GO" id="GO:0008270">
    <property type="term" value="F:zinc ion binding"/>
    <property type="evidence" value="ECO:0007669"/>
    <property type="project" value="UniProtKB-KW"/>
</dbReference>
<keyword evidence="5" id="KW-0862">Zinc</keyword>
<sequence length="173" mass="19647">MSFSWSRSGNDSDESSSHGIVTTIIISSISGFCFFCCCFCVYKIRSSIRRVRVRNLATINAERARQYEILIHNQSASIIPDDLLELHLPKIVFDQSQVDWEAKTCCICFEDFSEGSEVRKLICKHIYHSKCIEEWFKGSIDIPRCPVCKANPFNGISDNSDLLLSPQSPLLVE</sequence>
<protein>
    <recommendedName>
        <fullName evidence="10">RING-type domain-containing protein</fullName>
    </recommendedName>
</protein>
<accession>A0AAU9JT58</accession>
<dbReference type="SMART" id="SM00184">
    <property type="entry name" value="RING"/>
    <property type="match status" value="1"/>
</dbReference>
<dbReference type="SUPFAM" id="SSF57850">
    <property type="entry name" value="RING/U-box"/>
    <property type="match status" value="1"/>
</dbReference>
<dbReference type="Pfam" id="PF13639">
    <property type="entry name" value="zf-RING_2"/>
    <property type="match status" value="1"/>
</dbReference>
<feature type="domain" description="RING-type" evidence="10">
    <location>
        <begin position="105"/>
        <end position="149"/>
    </location>
</feature>
<dbReference type="EMBL" id="CAJZBQ010000046">
    <property type="protein sequence ID" value="CAG9328735.1"/>
    <property type="molecule type" value="Genomic_DNA"/>
</dbReference>
<evidence type="ECO:0000256" key="7">
    <source>
        <dbReference type="ARBA" id="ARBA00023136"/>
    </source>
</evidence>
<keyword evidence="6 9" id="KW-1133">Transmembrane helix</keyword>
<dbReference type="Proteomes" id="UP001162131">
    <property type="component" value="Unassembled WGS sequence"/>
</dbReference>
<evidence type="ECO:0000256" key="1">
    <source>
        <dbReference type="ARBA" id="ARBA00004370"/>
    </source>
</evidence>
<evidence type="ECO:0000256" key="5">
    <source>
        <dbReference type="ARBA" id="ARBA00022833"/>
    </source>
</evidence>
<keyword evidence="4 8" id="KW-0863">Zinc-finger</keyword>
<dbReference type="PANTHER" id="PTHR46539:SF1">
    <property type="entry name" value="E3 UBIQUITIN-PROTEIN LIGASE ATL42"/>
    <property type="match status" value="1"/>
</dbReference>
<evidence type="ECO:0000259" key="10">
    <source>
        <dbReference type="PROSITE" id="PS50089"/>
    </source>
</evidence>
<dbReference type="Gene3D" id="3.30.40.10">
    <property type="entry name" value="Zinc/RING finger domain, C3HC4 (zinc finger)"/>
    <property type="match status" value="1"/>
</dbReference>
<evidence type="ECO:0000256" key="8">
    <source>
        <dbReference type="PROSITE-ProRule" id="PRU00175"/>
    </source>
</evidence>
<dbReference type="GO" id="GO:0016020">
    <property type="term" value="C:membrane"/>
    <property type="evidence" value="ECO:0007669"/>
    <property type="project" value="UniProtKB-SubCell"/>
</dbReference>
<dbReference type="InterPro" id="IPR001841">
    <property type="entry name" value="Znf_RING"/>
</dbReference>
<gene>
    <name evidence="11" type="ORF">BSTOLATCC_MIC46726</name>
</gene>
<comment type="caution">
    <text evidence="11">The sequence shown here is derived from an EMBL/GenBank/DDBJ whole genome shotgun (WGS) entry which is preliminary data.</text>
</comment>
<evidence type="ECO:0000313" key="12">
    <source>
        <dbReference type="Proteomes" id="UP001162131"/>
    </source>
</evidence>
<evidence type="ECO:0000256" key="9">
    <source>
        <dbReference type="SAM" id="Phobius"/>
    </source>
</evidence>
<comment type="subcellular location">
    <subcellularLocation>
        <location evidence="1">Membrane</location>
    </subcellularLocation>
</comment>
<keyword evidence="12" id="KW-1185">Reference proteome</keyword>
<keyword evidence="2 9" id="KW-0812">Transmembrane</keyword>
<organism evidence="11 12">
    <name type="scientific">Blepharisma stoltei</name>
    <dbReference type="NCBI Taxonomy" id="1481888"/>
    <lineage>
        <taxon>Eukaryota</taxon>
        <taxon>Sar</taxon>
        <taxon>Alveolata</taxon>
        <taxon>Ciliophora</taxon>
        <taxon>Postciliodesmatophora</taxon>
        <taxon>Heterotrichea</taxon>
        <taxon>Heterotrichida</taxon>
        <taxon>Blepharismidae</taxon>
        <taxon>Blepharisma</taxon>
    </lineage>
</organism>
<feature type="transmembrane region" description="Helical" evidence="9">
    <location>
        <begin position="20"/>
        <end position="42"/>
    </location>
</feature>
<evidence type="ECO:0000256" key="2">
    <source>
        <dbReference type="ARBA" id="ARBA00022692"/>
    </source>
</evidence>
<dbReference type="PANTHER" id="PTHR46539">
    <property type="entry name" value="E3 UBIQUITIN-PROTEIN LIGASE ATL42"/>
    <property type="match status" value="1"/>
</dbReference>
<reference evidence="11" key="1">
    <citation type="submission" date="2021-09" db="EMBL/GenBank/DDBJ databases">
        <authorList>
            <consortium name="AG Swart"/>
            <person name="Singh M."/>
            <person name="Singh A."/>
            <person name="Seah K."/>
            <person name="Emmerich C."/>
        </authorList>
    </citation>
    <scope>NUCLEOTIDE SEQUENCE</scope>
    <source>
        <strain evidence="11">ATCC30299</strain>
    </source>
</reference>